<reference evidence="10" key="2">
    <citation type="submission" date="2025-08" db="UniProtKB">
        <authorList>
            <consortium name="Ensembl"/>
        </authorList>
    </citation>
    <scope>IDENTIFICATION</scope>
    <source>
        <strain evidence="10">breed Abyssinian</strain>
    </source>
</reference>
<gene>
    <name evidence="10" type="primary">TNPO1</name>
</gene>
<keyword evidence="4" id="KW-0963">Cytoplasm</keyword>
<sequence>MVWDRQTKMEYEWKPDEQGLQQILQLLKESQSPDTTIQRTVQQKLEQLNQYPDFNNYLIFVLTKLKSEDEPTRSLSGLILKNNVKAHFQNFPNGVTDFIKSECLNNIGDSSPLIRATVGILITTIASKGELQNWPDLLPKLCSLLDSEDYNTCEGAFGALQKICEDSAEILDSDVLDRPLNIMIPKFLQFFKHSSPKIRSHAVACVNQFIISRTQALMLHIDSFIENLFALAGDEEPEVRKNVCRALVMLLEVRMDRLLPHMHNIVEYMLQRTQDQDENVALEACEFWLTLAEQPICKDVLVRHLPKLIPVLVNGMKYSDIDIILLKGDVEEDETIPDSEQDIRPRFHRSRTVAQQHDEDGIEEEDDDDDEIDDDDTISDWNLRKCSAAALDVLANVYRDELLPHILPLLKELLFHHEWVVKESGILVLGAIAEGCMQGMIPYLPELIPHLIQCLSDKKALVRSITCWTLSRYAHWVVSQPPDTYLKPLMTELLKRILDSNKRVQEAACSAFATLEEEACTELVPYLAYILDTLVFAFSKYQHKNLLILYDAIGTLADSVGHHLNKPEYIQMLMPPLIQKWNMLKDEDKDLFPLLECLSSVATALQSGFLPYCEPVYQRCVNLVQKTLAQAMDKMPEVRQSSFALLGDLTKACFQHVKPCIADFMPILGTNLNPEFISVCNNATWAIGEISIQMGIEMQPYIPMVLHQLVEIINRPNTPKTLLENTAITIGRLGYVCPQEVAPMLQQFIRPWCTSLRNIRDNEEKDSAFRGICTMISVNPSGVIQDFIFFCDAVASWINPKDDLRDMFCKILHGFKNQVGDENWRRFSDQFPLPLKERLAAFYGV</sequence>
<protein>
    <recommendedName>
        <fullName evidence="9">Importin N-terminal domain-containing protein</fullName>
    </recommendedName>
</protein>
<dbReference type="InterPro" id="IPR040122">
    <property type="entry name" value="Importin_beta"/>
</dbReference>
<dbReference type="Pfam" id="PF25780">
    <property type="entry name" value="TPR_IPO5"/>
    <property type="match status" value="1"/>
</dbReference>
<evidence type="ECO:0000256" key="3">
    <source>
        <dbReference type="ARBA" id="ARBA00022448"/>
    </source>
</evidence>
<dbReference type="PROSITE" id="PS50166">
    <property type="entry name" value="IMPORTIN_B_NT"/>
    <property type="match status" value="1"/>
</dbReference>
<evidence type="ECO:0000313" key="11">
    <source>
        <dbReference type="Proteomes" id="UP000823872"/>
    </source>
</evidence>
<keyword evidence="7" id="KW-0539">Nucleus</keyword>
<feature type="region of interest" description="Disordered" evidence="8">
    <location>
        <begin position="347"/>
        <end position="374"/>
    </location>
</feature>
<dbReference type="SMART" id="SM00913">
    <property type="entry name" value="IBN_N"/>
    <property type="match status" value="1"/>
</dbReference>
<evidence type="ECO:0000256" key="7">
    <source>
        <dbReference type="ARBA" id="ARBA00023242"/>
    </source>
</evidence>
<keyword evidence="3" id="KW-0813">Transport</keyword>
<comment type="subcellular location">
    <subcellularLocation>
        <location evidence="2">Cytoplasm</location>
    </subcellularLocation>
    <subcellularLocation>
        <location evidence="1">Nucleus</location>
    </subcellularLocation>
</comment>
<accession>A0ABI7YDV1</accession>
<dbReference type="Pfam" id="PF03810">
    <property type="entry name" value="IBN_N"/>
    <property type="match status" value="1"/>
</dbReference>
<dbReference type="InterPro" id="IPR001494">
    <property type="entry name" value="Importin-beta_N"/>
</dbReference>
<dbReference type="Gene3D" id="1.25.10.10">
    <property type="entry name" value="Leucine-rich Repeat Variant"/>
    <property type="match status" value="2"/>
</dbReference>
<organism evidence="10 11">
    <name type="scientific">Felis catus</name>
    <name type="common">Cat</name>
    <name type="synonym">Felis silvestris catus</name>
    <dbReference type="NCBI Taxonomy" id="9685"/>
    <lineage>
        <taxon>Eukaryota</taxon>
        <taxon>Metazoa</taxon>
        <taxon>Chordata</taxon>
        <taxon>Craniata</taxon>
        <taxon>Vertebrata</taxon>
        <taxon>Euteleostomi</taxon>
        <taxon>Mammalia</taxon>
        <taxon>Eutheria</taxon>
        <taxon>Laurasiatheria</taxon>
        <taxon>Carnivora</taxon>
        <taxon>Feliformia</taxon>
        <taxon>Felidae</taxon>
        <taxon>Felinae</taxon>
        <taxon>Felis</taxon>
    </lineage>
</organism>
<dbReference type="Proteomes" id="UP000823872">
    <property type="component" value="Chromosome A1"/>
</dbReference>
<evidence type="ECO:0000256" key="2">
    <source>
        <dbReference type="ARBA" id="ARBA00004496"/>
    </source>
</evidence>
<reference evidence="10 11" key="1">
    <citation type="submission" date="2021-02" db="EMBL/GenBank/DDBJ databases">
        <title>Safari Cat Assemblies.</title>
        <authorList>
            <person name="Bredemeyer K.R."/>
            <person name="Murphy W.J."/>
        </authorList>
    </citation>
    <scope>NUCLEOTIDE SEQUENCE [LARGE SCALE GENOMIC DNA]</scope>
</reference>
<name>A0ABI7YDV1_FELCA</name>
<proteinExistence type="predicted"/>
<dbReference type="Ensembl" id="ENSFCTT00005046222.1">
    <property type="protein sequence ID" value="ENSFCTP00005033082.1"/>
    <property type="gene ID" value="ENSFCTG00005015869.1"/>
</dbReference>
<evidence type="ECO:0000259" key="9">
    <source>
        <dbReference type="PROSITE" id="PS50166"/>
    </source>
</evidence>
<evidence type="ECO:0000256" key="1">
    <source>
        <dbReference type="ARBA" id="ARBA00004123"/>
    </source>
</evidence>
<feature type="compositionally biased region" description="Acidic residues" evidence="8">
    <location>
        <begin position="360"/>
        <end position="374"/>
    </location>
</feature>
<evidence type="ECO:0000256" key="4">
    <source>
        <dbReference type="ARBA" id="ARBA00022490"/>
    </source>
</evidence>
<evidence type="ECO:0000256" key="5">
    <source>
        <dbReference type="ARBA" id="ARBA00022737"/>
    </source>
</evidence>
<keyword evidence="11" id="KW-1185">Reference proteome</keyword>
<dbReference type="InterPro" id="IPR057672">
    <property type="entry name" value="TPR_IPO4/5"/>
</dbReference>
<dbReference type="SUPFAM" id="SSF48371">
    <property type="entry name" value="ARM repeat"/>
    <property type="match status" value="1"/>
</dbReference>
<dbReference type="GeneTree" id="ENSGT00940000155389"/>
<dbReference type="InterPro" id="IPR016024">
    <property type="entry name" value="ARM-type_fold"/>
</dbReference>
<keyword evidence="5" id="KW-0677">Repeat</keyword>
<evidence type="ECO:0000313" key="10">
    <source>
        <dbReference type="Ensembl" id="ENSFCTP00005033082.1"/>
    </source>
</evidence>
<feature type="domain" description="Importin N-terminal" evidence="9">
    <location>
        <begin position="41"/>
        <end position="109"/>
    </location>
</feature>
<dbReference type="PANTHER" id="PTHR10527">
    <property type="entry name" value="IMPORTIN BETA"/>
    <property type="match status" value="1"/>
</dbReference>
<dbReference type="InterPro" id="IPR011989">
    <property type="entry name" value="ARM-like"/>
</dbReference>
<dbReference type="Pfam" id="PF13513">
    <property type="entry name" value="HEAT_EZ"/>
    <property type="match status" value="1"/>
</dbReference>
<evidence type="ECO:0000256" key="6">
    <source>
        <dbReference type="ARBA" id="ARBA00022927"/>
    </source>
</evidence>
<reference evidence="10" key="3">
    <citation type="submission" date="2025-09" db="UniProtKB">
        <authorList>
            <consortium name="Ensembl"/>
        </authorList>
    </citation>
    <scope>IDENTIFICATION</scope>
    <source>
        <strain evidence="10">breed Abyssinian</strain>
    </source>
</reference>
<evidence type="ECO:0000256" key="8">
    <source>
        <dbReference type="SAM" id="MobiDB-lite"/>
    </source>
</evidence>
<keyword evidence="6" id="KW-0653">Protein transport</keyword>